<comment type="caution">
    <text evidence="2">The sequence shown here is derived from an EMBL/GenBank/DDBJ whole genome shotgun (WGS) entry which is preliminary data.</text>
</comment>
<protein>
    <submittedName>
        <fullName evidence="2">Uncharacterized protein</fullName>
    </submittedName>
</protein>
<keyword evidence="1" id="KW-1133">Transmembrane helix</keyword>
<sequence length="126" mass="14023">MPLSILPPGEETSPSTLFFTLAPVISALLVAIGTFYLLLHLARCGTRFISEEFEEIKIVYHDAFARSILDFQLNSDRTLDREFHEYAYPSSSYTISTKDSGDGSLDHSVLTIRSKSIDAPSAQAKY</sequence>
<reference evidence="2" key="1">
    <citation type="submission" date="2023-03" db="EMBL/GenBank/DDBJ databases">
        <title>Massive genome expansion in bonnet fungi (Mycena s.s.) driven by repeated elements and novel gene families across ecological guilds.</title>
        <authorList>
            <consortium name="Lawrence Berkeley National Laboratory"/>
            <person name="Harder C.B."/>
            <person name="Miyauchi S."/>
            <person name="Viragh M."/>
            <person name="Kuo A."/>
            <person name="Thoen E."/>
            <person name="Andreopoulos B."/>
            <person name="Lu D."/>
            <person name="Skrede I."/>
            <person name="Drula E."/>
            <person name="Henrissat B."/>
            <person name="Morin E."/>
            <person name="Kohler A."/>
            <person name="Barry K."/>
            <person name="LaButti K."/>
            <person name="Morin E."/>
            <person name="Salamov A."/>
            <person name="Lipzen A."/>
            <person name="Mereny Z."/>
            <person name="Hegedus B."/>
            <person name="Baldrian P."/>
            <person name="Stursova M."/>
            <person name="Weitz H."/>
            <person name="Taylor A."/>
            <person name="Grigoriev I.V."/>
            <person name="Nagy L.G."/>
            <person name="Martin F."/>
            <person name="Kauserud H."/>
        </authorList>
    </citation>
    <scope>NUCLEOTIDE SEQUENCE</scope>
    <source>
        <strain evidence="2">CBHHK067</strain>
    </source>
</reference>
<keyword evidence="1" id="KW-0472">Membrane</keyword>
<feature type="transmembrane region" description="Helical" evidence="1">
    <location>
        <begin position="16"/>
        <end position="39"/>
    </location>
</feature>
<accession>A0AAD7G193</accession>
<keyword evidence="1" id="KW-0812">Transmembrane</keyword>
<evidence type="ECO:0000313" key="3">
    <source>
        <dbReference type="Proteomes" id="UP001221757"/>
    </source>
</evidence>
<dbReference type="AlphaFoldDB" id="A0AAD7G193"/>
<name>A0AAD7G193_MYCRO</name>
<evidence type="ECO:0000313" key="2">
    <source>
        <dbReference type="EMBL" id="KAJ7657104.1"/>
    </source>
</evidence>
<gene>
    <name evidence="2" type="ORF">B0H17DRAFT_1185802</name>
</gene>
<evidence type="ECO:0000256" key="1">
    <source>
        <dbReference type="SAM" id="Phobius"/>
    </source>
</evidence>
<proteinExistence type="predicted"/>
<dbReference type="Proteomes" id="UP001221757">
    <property type="component" value="Unassembled WGS sequence"/>
</dbReference>
<organism evidence="2 3">
    <name type="scientific">Mycena rosella</name>
    <name type="common">Pink bonnet</name>
    <name type="synonym">Agaricus rosellus</name>
    <dbReference type="NCBI Taxonomy" id="1033263"/>
    <lineage>
        <taxon>Eukaryota</taxon>
        <taxon>Fungi</taxon>
        <taxon>Dikarya</taxon>
        <taxon>Basidiomycota</taxon>
        <taxon>Agaricomycotina</taxon>
        <taxon>Agaricomycetes</taxon>
        <taxon>Agaricomycetidae</taxon>
        <taxon>Agaricales</taxon>
        <taxon>Marasmiineae</taxon>
        <taxon>Mycenaceae</taxon>
        <taxon>Mycena</taxon>
    </lineage>
</organism>
<dbReference type="EMBL" id="JARKIE010000292">
    <property type="protein sequence ID" value="KAJ7657104.1"/>
    <property type="molecule type" value="Genomic_DNA"/>
</dbReference>
<keyword evidence="3" id="KW-1185">Reference proteome</keyword>